<dbReference type="Proteomes" id="UP001432027">
    <property type="component" value="Unassembled WGS sequence"/>
</dbReference>
<feature type="non-terminal residue" evidence="1">
    <location>
        <position position="1"/>
    </location>
</feature>
<evidence type="ECO:0000313" key="2">
    <source>
        <dbReference type="Proteomes" id="UP001432027"/>
    </source>
</evidence>
<comment type="caution">
    <text evidence="1">The sequence shown here is derived from an EMBL/GenBank/DDBJ whole genome shotgun (WGS) entry which is preliminary data.</text>
</comment>
<evidence type="ECO:0000313" key="1">
    <source>
        <dbReference type="EMBL" id="GMS97815.1"/>
    </source>
</evidence>
<feature type="non-terminal residue" evidence="1">
    <location>
        <position position="271"/>
    </location>
</feature>
<accession>A0AAV5TU70</accession>
<proteinExistence type="predicted"/>
<dbReference type="EMBL" id="BTSX01000004">
    <property type="protein sequence ID" value="GMS97815.1"/>
    <property type="molecule type" value="Genomic_DNA"/>
</dbReference>
<dbReference type="AlphaFoldDB" id="A0AAV5TU70"/>
<sequence>HKYLSYMIFYFRDMSRYFSSVSRFNLHSERMHETTEIRSECHRRRNLADWGKVALLDECSEHDEYFHSSQRFTETVPLSNREWSDARILDELSVIDVSLRTEVVRSFKLLRIEMDHRELRKNRGSGSNWQAVDHRVLSGLSKEAYRKHMADTIDLQEECARVWKDLLIVKSDSPLSDHIVDFLLKLQLHVGVIDQFETAQAKSADGCFNSCSPKCRPGHLHLLRMEVTHWPPTILVLLHLSQKGLDVAARLIGVGVERFLRPFDRLHFDEL</sequence>
<keyword evidence="2" id="KW-1185">Reference proteome</keyword>
<reference evidence="1" key="1">
    <citation type="submission" date="2023-10" db="EMBL/GenBank/DDBJ databases">
        <title>Genome assembly of Pristionchus species.</title>
        <authorList>
            <person name="Yoshida K."/>
            <person name="Sommer R.J."/>
        </authorList>
    </citation>
    <scope>NUCLEOTIDE SEQUENCE</scope>
    <source>
        <strain evidence="1">RS0144</strain>
    </source>
</reference>
<organism evidence="1 2">
    <name type="scientific">Pristionchus entomophagus</name>
    <dbReference type="NCBI Taxonomy" id="358040"/>
    <lineage>
        <taxon>Eukaryota</taxon>
        <taxon>Metazoa</taxon>
        <taxon>Ecdysozoa</taxon>
        <taxon>Nematoda</taxon>
        <taxon>Chromadorea</taxon>
        <taxon>Rhabditida</taxon>
        <taxon>Rhabditina</taxon>
        <taxon>Diplogasteromorpha</taxon>
        <taxon>Diplogasteroidea</taxon>
        <taxon>Neodiplogasteridae</taxon>
        <taxon>Pristionchus</taxon>
    </lineage>
</organism>
<protein>
    <submittedName>
        <fullName evidence="1">Uncharacterized protein</fullName>
    </submittedName>
</protein>
<gene>
    <name evidence="1" type="ORF">PENTCL1PPCAC_19990</name>
</gene>
<name>A0AAV5TU70_9BILA</name>